<protein>
    <submittedName>
        <fullName evidence="1">Uncharacterized protein</fullName>
    </submittedName>
</protein>
<comment type="caution">
    <text evidence="1">The sequence shown here is derived from an EMBL/GenBank/DDBJ whole genome shotgun (WGS) entry which is preliminary data.</text>
</comment>
<dbReference type="Proteomes" id="UP000023435">
    <property type="component" value="Unassembled WGS sequence"/>
</dbReference>
<keyword evidence="2" id="KW-1185">Reference proteome</keyword>
<gene>
    <name evidence="1" type="ORF">AZ78_0997</name>
</gene>
<reference evidence="1 2" key="1">
    <citation type="journal article" date="2014" name="Genome Announc.">
        <title>Draft Genome Sequence of Lysobacter capsici AZ78, a Bacterium Antagonistic to Plant-Pathogenic Oomycetes.</title>
        <authorList>
            <person name="Puopolo G."/>
            <person name="Sonego P."/>
            <person name="Engelen K."/>
            <person name="Pertot I."/>
        </authorList>
    </citation>
    <scope>NUCLEOTIDE SEQUENCE [LARGE SCALE GENOMIC DNA]</scope>
    <source>
        <strain evidence="1 2">AZ78</strain>
    </source>
</reference>
<name>A0A108U6I1_9GAMM</name>
<dbReference type="OrthoDB" id="6026175at2"/>
<dbReference type="RefSeq" id="WP_036112679.1">
    <property type="nucleotide sequence ID" value="NZ_JAJA02000001.1"/>
</dbReference>
<dbReference type="EMBL" id="JAJA02000001">
    <property type="protein sequence ID" value="KWS03450.1"/>
    <property type="molecule type" value="Genomic_DNA"/>
</dbReference>
<accession>A0A108U6I1</accession>
<dbReference type="AlphaFoldDB" id="A0A108U6I1"/>
<proteinExistence type="predicted"/>
<organism evidence="1 2">
    <name type="scientific">Lysobacter capsici AZ78</name>
    <dbReference type="NCBI Taxonomy" id="1444315"/>
    <lineage>
        <taxon>Bacteria</taxon>
        <taxon>Pseudomonadati</taxon>
        <taxon>Pseudomonadota</taxon>
        <taxon>Gammaproteobacteria</taxon>
        <taxon>Lysobacterales</taxon>
        <taxon>Lysobacteraceae</taxon>
        <taxon>Lysobacter</taxon>
    </lineage>
</organism>
<evidence type="ECO:0000313" key="2">
    <source>
        <dbReference type="Proteomes" id="UP000023435"/>
    </source>
</evidence>
<evidence type="ECO:0000313" key="1">
    <source>
        <dbReference type="EMBL" id="KWS03450.1"/>
    </source>
</evidence>
<sequence length="63" mass="6899">MTRHIDQYSDNVHDQAVIARLYDIARNGDTDGSELRELDAEIQAGLAAAYGESEPLPEHSMAA</sequence>